<protein>
    <submittedName>
        <fullName evidence="4">Counting factor 60</fullName>
    </submittedName>
</protein>
<evidence type="ECO:0000313" key="4">
    <source>
        <dbReference type="EMBL" id="OMH84674.1"/>
    </source>
</evidence>
<organism evidence="4 5">
    <name type="scientific">Zancudomyces culisetae</name>
    <name type="common">Gut fungus</name>
    <name type="synonym">Smittium culisetae</name>
    <dbReference type="NCBI Taxonomy" id="1213189"/>
    <lineage>
        <taxon>Eukaryota</taxon>
        <taxon>Fungi</taxon>
        <taxon>Fungi incertae sedis</taxon>
        <taxon>Zoopagomycota</taxon>
        <taxon>Kickxellomycotina</taxon>
        <taxon>Harpellomycetes</taxon>
        <taxon>Harpellales</taxon>
        <taxon>Legeriomycetaceae</taxon>
        <taxon>Zancudomyces</taxon>
    </lineage>
</organism>
<proteinExistence type="inferred from homology"/>
<reference evidence="5" key="1">
    <citation type="submission" date="2017-01" db="EMBL/GenBank/DDBJ databases">
        <authorList>
            <person name="Wang Y."/>
            <person name="White M."/>
            <person name="Kvist S."/>
            <person name="Moncalvo J.-M."/>
        </authorList>
    </citation>
    <scope>NUCLEOTIDE SEQUENCE [LARGE SCALE GENOMIC DNA]</scope>
    <source>
        <strain evidence="5">COL-18-3</strain>
    </source>
</reference>
<keyword evidence="2" id="KW-0378">Hydrolase</keyword>
<dbReference type="PANTHER" id="PTHR11567">
    <property type="entry name" value="ACID PHOSPHATASE-RELATED"/>
    <property type="match status" value="1"/>
</dbReference>
<feature type="chain" id="PRO_5012932548" evidence="3">
    <location>
        <begin position="20"/>
        <end position="459"/>
    </location>
</feature>
<dbReference type="Proteomes" id="UP000188320">
    <property type="component" value="Unassembled WGS sequence"/>
</dbReference>
<dbReference type="InterPro" id="IPR000560">
    <property type="entry name" value="His_Pase_clade-2"/>
</dbReference>
<comment type="similarity">
    <text evidence="1">Belongs to the histidine acid phosphatase family.</text>
</comment>
<evidence type="ECO:0000313" key="5">
    <source>
        <dbReference type="Proteomes" id="UP000188320"/>
    </source>
</evidence>
<gene>
    <name evidence="4" type="ORF">AX774_g1805</name>
</gene>
<evidence type="ECO:0000256" key="3">
    <source>
        <dbReference type="SAM" id="SignalP"/>
    </source>
</evidence>
<evidence type="ECO:0000256" key="2">
    <source>
        <dbReference type="ARBA" id="ARBA00022801"/>
    </source>
</evidence>
<dbReference type="EMBL" id="LSSK01000166">
    <property type="protein sequence ID" value="OMH84674.1"/>
    <property type="molecule type" value="Genomic_DNA"/>
</dbReference>
<dbReference type="InterPro" id="IPR050645">
    <property type="entry name" value="Histidine_acid_phosphatase"/>
</dbReference>
<feature type="signal peptide" evidence="3">
    <location>
        <begin position="1"/>
        <end position="19"/>
    </location>
</feature>
<dbReference type="Gene3D" id="3.40.50.1240">
    <property type="entry name" value="Phosphoglycerate mutase-like"/>
    <property type="match status" value="1"/>
</dbReference>
<dbReference type="GO" id="GO:0016791">
    <property type="term" value="F:phosphatase activity"/>
    <property type="evidence" value="ECO:0007669"/>
    <property type="project" value="TreeGrafter"/>
</dbReference>
<dbReference type="PANTHER" id="PTHR11567:SF110">
    <property type="entry name" value="2-PHOSPHOXYLOSE PHOSPHATASE 1"/>
    <property type="match status" value="1"/>
</dbReference>
<keyword evidence="3" id="KW-0732">Signal</keyword>
<dbReference type="InterPro" id="IPR033379">
    <property type="entry name" value="Acid_Pase_AS"/>
</dbReference>
<dbReference type="PROSITE" id="PS00616">
    <property type="entry name" value="HIS_ACID_PHOSPHAT_1"/>
    <property type="match status" value="1"/>
</dbReference>
<name>A0A1R1PUM8_ZANCU</name>
<dbReference type="SUPFAM" id="SSF53254">
    <property type="entry name" value="Phosphoglycerate mutase-like"/>
    <property type="match status" value="1"/>
</dbReference>
<sequence>MVLKIYLTITSALIYGINATSFPPVVENQNISKFAYCQAGYPNASSYKPMDDSTLLFVQTISRHGDRAPSNYALNDTTVWDICPHKQYRYAYANTKPGIQGGVKIEAYTDDSDQAANMAGLYWQGNCYTGQLSRKGVSQLETYGSELRKIYVDKMKLLDKELEDNTIKVRHTGVPRVQESAEGLVAGLYPFGSGGNGTVHFTSFPPEKETMYFNPLMCPRVAQVKALMRATPEYQTYFNNSYSDALRLNKIVGYSPSVMANSSFIFYSFADIFSPIECNGKPKLCNEGTCITDDDVELTLKYTMFEYLYSRKLSPYANEYNRLAGGAFFSQLNAELSKQIDYDMLENCAEKTKNRPVRMSIYVGHDETILPMLAIFKTNNIENYIVPYAGNILIELWRNNIDKKYYIRALYNGQQILTLPDPTTNTSWCDLNKCDWDTYQKYLAQYIPANVYQECKLVQ</sequence>
<dbReference type="Pfam" id="PF00328">
    <property type="entry name" value="His_Phos_2"/>
    <property type="match status" value="1"/>
</dbReference>
<keyword evidence="5" id="KW-1185">Reference proteome</keyword>
<dbReference type="InterPro" id="IPR029033">
    <property type="entry name" value="His_PPase_superfam"/>
</dbReference>
<dbReference type="CDD" id="cd07061">
    <property type="entry name" value="HP_HAP_like"/>
    <property type="match status" value="1"/>
</dbReference>
<dbReference type="OrthoDB" id="10257284at2759"/>
<comment type="caution">
    <text evidence="4">The sequence shown here is derived from an EMBL/GenBank/DDBJ whole genome shotgun (WGS) entry which is preliminary data.</text>
</comment>
<accession>A0A1R1PUM8</accession>
<dbReference type="AlphaFoldDB" id="A0A1R1PUM8"/>
<evidence type="ECO:0000256" key="1">
    <source>
        <dbReference type="ARBA" id="ARBA00005375"/>
    </source>
</evidence>